<dbReference type="Proteomes" id="UP001186118">
    <property type="component" value="Unassembled WGS sequence"/>
</dbReference>
<gene>
    <name evidence="1" type="ORF">KB584_10590</name>
</gene>
<comment type="caution">
    <text evidence="1">The sequence shown here is derived from an EMBL/GenBank/DDBJ whole genome shotgun (WGS) entry which is preliminary data.</text>
</comment>
<dbReference type="RefSeq" id="WP_317610577.1">
    <property type="nucleotide sequence ID" value="NZ_JAGQEX010000030.1"/>
</dbReference>
<dbReference type="Pfam" id="PF19503">
    <property type="entry name" value="DUF6037"/>
    <property type="match status" value="1"/>
</dbReference>
<accession>A0AAE4TTD1</accession>
<reference evidence="1" key="1">
    <citation type="submission" date="2021-04" db="EMBL/GenBank/DDBJ databases">
        <title>Draft genomes of 20 S. canis strains.</title>
        <authorList>
            <person name="Pagnossin D."/>
            <person name="Weir W."/>
            <person name="Smith A."/>
            <person name="Ure R."/>
            <person name="Oravcova K."/>
        </authorList>
    </citation>
    <scope>NUCLEOTIDE SEQUENCE</scope>
    <source>
        <strain evidence="1">284</strain>
    </source>
</reference>
<name>A0AAE4TTD1_STRCB</name>
<sequence length="203" mass="23268">MGYFYSKSIDGLKELYKSMCGLGVQIGSFIHEYNSIRSNVIFDTRKWILIFIKQGLGDTLTLKVQKGFKFTIEGNSEYQNFIAYFGISGGKGRFSIADFINHFSSQIPTQYIITDTARQTIVNYDRLDSTSDGIYPIGVKNWDVIHAQNPSLPKDKYHRTKENLLKTKELYPVIYELIKDKDITIIYGQHQGVETAHIKNGIF</sequence>
<protein>
    <submittedName>
        <fullName evidence="1">Uncharacterized protein</fullName>
    </submittedName>
</protein>
<proteinExistence type="predicted"/>
<dbReference type="InterPro" id="IPR046100">
    <property type="entry name" value="DUF6037"/>
</dbReference>
<evidence type="ECO:0000313" key="2">
    <source>
        <dbReference type="Proteomes" id="UP001186118"/>
    </source>
</evidence>
<organism evidence="1 2">
    <name type="scientific">Streptococcus canis</name>
    <dbReference type="NCBI Taxonomy" id="1329"/>
    <lineage>
        <taxon>Bacteria</taxon>
        <taxon>Bacillati</taxon>
        <taxon>Bacillota</taxon>
        <taxon>Bacilli</taxon>
        <taxon>Lactobacillales</taxon>
        <taxon>Streptococcaceae</taxon>
        <taxon>Streptococcus</taxon>
    </lineage>
</organism>
<dbReference type="AlphaFoldDB" id="A0AAE4TTD1"/>
<evidence type="ECO:0000313" key="1">
    <source>
        <dbReference type="EMBL" id="MDV5977882.1"/>
    </source>
</evidence>
<dbReference type="EMBL" id="JAGQEX010000030">
    <property type="protein sequence ID" value="MDV5977882.1"/>
    <property type="molecule type" value="Genomic_DNA"/>
</dbReference>